<gene>
    <name evidence="2" type="ORF">K435DRAFT_788624</name>
</gene>
<evidence type="ECO:0000256" key="1">
    <source>
        <dbReference type="SAM" id="MobiDB-lite"/>
    </source>
</evidence>
<dbReference type="AlphaFoldDB" id="A0A4S8MVB7"/>
<dbReference type="Proteomes" id="UP000297245">
    <property type="component" value="Unassembled WGS sequence"/>
</dbReference>
<accession>A0A4S8MVB7</accession>
<dbReference type="OrthoDB" id="3050604at2759"/>
<evidence type="ECO:0000313" key="2">
    <source>
        <dbReference type="EMBL" id="THV07208.1"/>
    </source>
</evidence>
<organism evidence="2 3">
    <name type="scientific">Dendrothele bispora (strain CBS 962.96)</name>
    <dbReference type="NCBI Taxonomy" id="1314807"/>
    <lineage>
        <taxon>Eukaryota</taxon>
        <taxon>Fungi</taxon>
        <taxon>Dikarya</taxon>
        <taxon>Basidiomycota</taxon>
        <taxon>Agaricomycotina</taxon>
        <taxon>Agaricomycetes</taxon>
        <taxon>Agaricomycetidae</taxon>
        <taxon>Agaricales</taxon>
        <taxon>Agaricales incertae sedis</taxon>
        <taxon>Dendrothele</taxon>
    </lineage>
</organism>
<feature type="compositionally biased region" description="Polar residues" evidence="1">
    <location>
        <begin position="342"/>
        <end position="354"/>
    </location>
</feature>
<reference evidence="2 3" key="1">
    <citation type="journal article" date="2019" name="Nat. Ecol. Evol.">
        <title>Megaphylogeny resolves global patterns of mushroom evolution.</title>
        <authorList>
            <person name="Varga T."/>
            <person name="Krizsan K."/>
            <person name="Foldi C."/>
            <person name="Dima B."/>
            <person name="Sanchez-Garcia M."/>
            <person name="Sanchez-Ramirez S."/>
            <person name="Szollosi G.J."/>
            <person name="Szarkandi J.G."/>
            <person name="Papp V."/>
            <person name="Albert L."/>
            <person name="Andreopoulos W."/>
            <person name="Angelini C."/>
            <person name="Antonin V."/>
            <person name="Barry K.W."/>
            <person name="Bougher N.L."/>
            <person name="Buchanan P."/>
            <person name="Buyck B."/>
            <person name="Bense V."/>
            <person name="Catcheside P."/>
            <person name="Chovatia M."/>
            <person name="Cooper J."/>
            <person name="Damon W."/>
            <person name="Desjardin D."/>
            <person name="Finy P."/>
            <person name="Geml J."/>
            <person name="Haridas S."/>
            <person name="Hughes K."/>
            <person name="Justo A."/>
            <person name="Karasinski D."/>
            <person name="Kautmanova I."/>
            <person name="Kiss B."/>
            <person name="Kocsube S."/>
            <person name="Kotiranta H."/>
            <person name="LaButti K.M."/>
            <person name="Lechner B.E."/>
            <person name="Liimatainen K."/>
            <person name="Lipzen A."/>
            <person name="Lukacs Z."/>
            <person name="Mihaltcheva S."/>
            <person name="Morgado L.N."/>
            <person name="Niskanen T."/>
            <person name="Noordeloos M.E."/>
            <person name="Ohm R.A."/>
            <person name="Ortiz-Santana B."/>
            <person name="Ovrebo C."/>
            <person name="Racz N."/>
            <person name="Riley R."/>
            <person name="Savchenko A."/>
            <person name="Shiryaev A."/>
            <person name="Soop K."/>
            <person name="Spirin V."/>
            <person name="Szebenyi C."/>
            <person name="Tomsovsky M."/>
            <person name="Tulloss R.E."/>
            <person name="Uehling J."/>
            <person name="Grigoriev I.V."/>
            <person name="Vagvolgyi C."/>
            <person name="Papp T."/>
            <person name="Martin F.M."/>
            <person name="Miettinen O."/>
            <person name="Hibbett D.S."/>
            <person name="Nagy L.G."/>
        </authorList>
    </citation>
    <scope>NUCLEOTIDE SEQUENCE [LARGE SCALE GENOMIC DNA]</scope>
    <source>
        <strain evidence="2 3">CBS 962.96</strain>
    </source>
</reference>
<feature type="region of interest" description="Disordered" evidence="1">
    <location>
        <begin position="331"/>
        <end position="354"/>
    </location>
</feature>
<keyword evidence="3" id="KW-1185">Reference proteome</keyword>
<dbReference type="EMBL" id="ML179038">
    <property type="protein sequence ID" value="THV07208.1"/>
    <property type="molecule type" value="Genomic_DNA"/>
</dbReference>
<name>A0A4S8MVB7_DENBC</name>
<proteinExistence type="predicted"/>
<protein>
    <submittedName>
        <fullName evidence="2">Uncharacterized protein</fullName>
    </submittedName>
</protein>
<sequence length="354" mass="39282">MSLLFQQMQDNDHADLTPSSQNSSFDFPQELFGFSETNEQSMPQNFLSSQQLGVRPTQAVITDLKIKGSLHGQYATNVDNFALANAEERNLMHAAWMQEILMKLDLSLKTESDGVSDSLKKDARAYASYTLLSWKLASYSGKIPDAVIQAMRNCGIKDVPENSQIAKVKELSTYIGTQITNDKNRLKKKIIDSLVPQSNLGNIANLAKAIIGTQNIPLTVEFYVRLAFLRQVAAAIQNKPDHPANNDGAKWWEEVDKALLDARNEDDGEKVSNNFIRVYSADIKKYGDPELSSLKTMAPLPLQKTVDLCAMTVEVPAKTKNIWKQWVNENGKRARAEEPTGAGQTDDATNGTNV</sequence>
<evidence type="ECO:0000313" key="3">
    <source>
        <dbReference type="Proteomes" id="UP000297245"/>
    </source>
</evidence>